<dbReference type="InterPro" id="IPR011603">
    <property type="entry name" value="2oxoglutarate_DH_E1"/>
</dbReference>
<evidence type="ECO:0000256" key="13">
    <source>
        <dbReference type="SAM" id="MobiDB-lite"/>
    </source>
</evidence>
<dbReference type="SMART" id="SM00861">
    <property type="entry name" value="Transket_pyr"/>
    <property type="match status" value="1"/>
</dbReference>
<feature type="region of interest" description="Disordered" evidence="13">
    <location>
        <begin position="295"/>
        <end position="315"/>
    </location>
</feature>
<dbReference type="GO" id="GO:0030976">
    <property type="term" value="F:thiamine pyrophosphate binding"/>
    <property type="evidence" value="ECO:0007669"/>
    <property type="project" value="InterPro"/>
</dbReference>
<sequence length="855" mass="95225">ENMSAVLFLRSSLSRLPPRAARQVVGCCYHTEKGVYGYRPKRTDREQELHRDRIAALNQVHGHKAAKINPLLPHTPVVDTVPEIELLTGTITGPLNTSGLRHFGKAQASVEEVQAYLEEAYCGHLSVETSQLSSLEEREWFADRFEELKRQSFSPDERKKLAKIMLESQEFDHFLATKFATVKRYGGEGAESMMGFFYELFHHSAHSGVTDVVIGMPHRGRLNLLTGLLKFPPELMFRKMRGLSEFPDTSPAIGDVLSHLTSSVELDFGAGHPLHVTMLPNPSHLEAINPVAQGKTRARQQLRKEGDYSPEEDAQPGDQVVCLQVHGDGSFTGQGIVPETLTLSNLPHYRVGGSIHLIVNNQVGYTTPSERGRSSLYCSDVGKMVNCAVIHVNGDDAEEVLRASRLAVEYQRRFRKDVVLDLICYRQWGHNELDEPFFTNPAMYKIIRSRKSVPDSYSDQLISEGLMTDAERDQIKSKHYGMLNDKLSNMTLYSPPPTNLQGRWGDLVEPQARVSTWDTGVAVPLLQFVGARSVDIPEQIQLHSHLGKTHVQARLQKLEEGTKLDWSTAEALAFGSLLCQGFNIRISGQDVGRGTFSQRHAMVVCQDTNDMYIPLNHISPQQTGFLEVCNSPLSEEAVLGFEYGMSIAQPKLLPIWEAQFGDFFNGAQIIFDTFITGGEAKWLLQCGMVILLPHGYDGAGPEHSSCRMERFLQGATSSLTELAAGTSFRPVLGDTSVSGESVQRVVLCSGKHYYALLKQRETSAANQNTALVRVEELCPFPLDALQQELKKYPNFIWSQEEPQNMGPWSFVAPRFEKQLACKLRLVSRPALPAPAVGIGTLHQQQQEAILTATFS</sequence>
<comment type="function">
    <text evidence="11">2-oxoadipate dehydrogenase (E1a) component of the 2-oxoadipate dehydrogenase complex (OADHC). Participates in the first step, rate limiting for the overall conversion of 2-oxoadipate (alpha-ketoadipate) to glutaryl-CoA and CO(2) catalyzed by the whole OADHC. Catalyzes the irreversible decarboxylation of 2-oxoadipate via the thiamine diphosphate (ThDP) cofactor and subsequent transfer of the decarboxylated acyl intermediate on an oxidized dihydrolipoyl group that is covalently amidated to the E2 enzyme (dihydrolipoyllysine-residue succinyltransferase or DLST). Can catalyze the decarboxylation of 2-oxoglutarate in vitro, but at a much lower rate than 2-oxoadipate. Responsible for the last step of L-lysine, L-hydroxylysine and L-tryptophan catabolism with the common product being 2-oxoadipate.</text>
</comment>
<keyword evidence="5" id="KW-0786">Thiamine pyrophosphate</keyword>
<dbReference type="SUPFAM" id="SSF52518">
    <property type="entry name" value="Thiamin diphosphate-binding fold (THDP-binding)"/>
    <property type="match status" value="2"/>
</dbReference>
<dbReference type="InterPro" id="IPR029061">
    <property type="entry name" value="THDP-binding"/>
</dbReference>
<evidence type="ECO:0000256" key="12">
    <source>
        <dbReference type="ARBA" id="ARBA00051440"/>
    </source>
</evidence>
<reference evidence="15" key="3">
    <citation type="submission" date="2025-09" db="UniProtKB">
        <authorList>
            <consortium name="Ensembl"/>
        </authorList>
    </citation>
    <scope>IDENTIFICATION</scope>
</reference>
<organism evidence="15 16">
    <name type="scientific">Amphiprion ocellaris</name>
    <name type="common">Clown anemonefish</name>
    <dbReference type="NCBI Taxonomy" id="80972"/>
    <lineage>
        <taxon>Eukaryota</taxon>
        <taxon>Metazoa</taxon>
        <taxon>Chordata</taxon>
        <taxon>Craniata</taxon>
        <taxon>Vertebrata</taxon>
        <taxon>Euteleostomi</taxon>
        <taxon>Actinopterygii</taxon>
        <taxon>Neopterygii</taxon>
        <taxon>Teleostei</taxon>
        <taxon>Neoteleostei</taxon>
        <taxon>Acanthomorphata</taxon>
        <taxon>Ovalentaria</taxon>
        <taxon>Pomacentridae</taxon>
        <taxon>Amphiprion</taxon>
    </lineage>
</organism>
<evidence type="ECO:0000313" key="15">
    <source>
        <dbReference type="Ensembl" id="ENSAOCP00000037238.1"/>
    </source>
</evidence>
<evidence type="ECO:0000256" key="3">
    <source>
        <dbReference type="ARBA" id="ARBA00022946"/>
    </source>
</evidence>
<comment type="similarity">
    <text evidence="2">Belongs to the alpha-ketoglutarate dehydrogenase family.</text>
</comment>
<dbReference type="PIRSF" id="PIRSF000157">
    <property type="entry name" value="Oxoglu_dh_E1"/>
    <property type="match status" value="1"/>
</dbReference>
<accession>A0AAQ5X7G3</accession>
<reference evidence="15" key="2">
    <citation type="submission" date="2025-08" db="UniProtKB">
        <authorList>
            <consortium name="Ensembl"/>
        </authorList>
    </citation>
    <scope>IDENTIFICATION</scope>
</reference>
<evidence type="ECO:0000259" key="14">
    <source>
        <dbReference type="SMART" id="SM00861"/>
    </source>
</evidence>
<reference evidence="15 16" key="1">
    <citation type="submission" date="2022-01" db="EMBL/GenBank/DDBJ databases">
        <title>A chromosome-scale genome assembly of the false clownfish, Amphiprion ocellaris.</title>
        <authorList>
            <person name="Ryu T."/>
        </authorList>
    </citation>
    <scope>NUCLEOTIDE SEQUENCE [LARGE SCALE GENOMIC DNA]</scope>
</reference>
<evidence type="ECO:0000256" key="11">
    <source>
        <dbReference type="ARBA" id="ARBA00045379"/>
    </source>
</evidence>
<feature type="domain" description="Transketolase-like pyrimidine-binding" evidence="14">
    <location>
        <begin position="564"/>
        <end position="742"/>
    </location>
</feature>
<dbReference type="PANTHER" id="PTHR23152:SF4">
    <property type="entry name" value="2-OXOADIPATE DEHYDROGENASE COMPLEX COMPONENT E1"/>
    <property type="match status" value="1"/>
</dbReference>
<dbReference type="FunFam" id="3.40.50.12470:FF:000015">
    <property type="entry name" value="Dehydrogenase E1 and transketolase domain containing 1"/>
    <property type="match status" value="1"/>
</dbReference>
<evidence type="ECO:0000256" key="1">
    <source>
        <dbReference type="ARBA" id="ARBA00001964"/>
    </source>
</evidence>
<evidence type="ECO:0000256" key="6">
    <source>
        <dbReference type="ARBA" id="ARBA00040865"/>
    </source>
</evidence>
<dbReference type="FunFam" id="3.40.50.970:FF:000034">
    <property type="entry name" value="Probable 2-oxoglutarate dehydrogenase E1 component DHKTD1, mitochondrial"/>
    <property type="match status" value="1"/>
</dbReference>
<evidence type="ECO:0000256" key="9">
    <source>
        <dbReference type="ARBA" id="ARBA00042537"/>
    </source>
</evidence>
<gene>
    <name evidence="15" type="primary">DHTKD1</name>
</gene>
<dbReference type="Proteomes" id="UP001501940">
    <property type="component" value="Chromosome 3"/>
</dbReference>
<dbReference type="Pfam" id="PF02779">
    <property type="entry name" value="Transket_pyr"/>
    <property type="match status" value="1"/>
</dbReference>
<keyword evidence="4" id="KW-0560">Oxidoreductase</keyword>
<comment type="catalytic activity">
    <reaction evidence="12">
        <text>N(6)-[(R)-lipoyl]-L-lysyl-[protein] + 2-oxoadipate + H(+) = N(6)-[(R)-S(8)-glutaryldihydrolipoyl]-L-lysyl-[protein] + CO2</text>
        <dbReference type="Rhea" id="RHEA:69576"/>
        <dbReference type="Rhea" id="RHEA-COMP:10474"/>
        <dbReference type="Rhea" id="RHEA-COMP:20093"/>
        <dbReference type="ChEBI" id="CHEBI:15378"/>
        <dbReference type="ChEBI" id="CHEBI:16526"/>
        <dbReference type="ChEBI" id="CHEBI:57499"/>
        <dbReference type="ChEBI" id="CHEBI:83099"/>
        <dbReference type="ChEBI" id="CHEBI:184385"/>
    </reaction>
    <physiologicalReaction direction="left-to-right" evidence="12">
        <dbReference type="Rhea" id="RHEA:69577"/>
    </physiologicalReaction>
</comment>
<evidence type="ECO:0000256" key="7">
    <source>
        <dbReference type="ARBA" id="ARBA00041619"/>
    </source>
</evidence>
<evidence type="ECO:0000256" key="10">
    <source>
        <dbReference type="ARBA" id="ARBA00042817"/>
    </source>
</evidence>
<dbReference type="CDD" id="cd02016">
    <property type="entry name" value="TPP_E1_OGDC_like"/>
    <property type="match status" value="1"/>
</dbReference>
<dbReference type="Pfam" id="PF16870">
    <property type="entry name" value="OxoGdeHyase_C"/>
    <property type="match status" value="1"/>
</dbReference>
<evidence type="ECO:0000256" key="8">
    <source>
        <dbReference type="ARBA" id="ARBA00042094"/>
    </source>
</evidence>
<evidence type="ECO:0000256" key="5">
    <source>
        <dbReference type="ARBA" id="ARBA00023052"/>
    </source>
</evidence>
<comment type="cofactor">
    <cofactor evidence="1">
        <name>thiamine diphosphate</name>
        <dbReference type="ChEBI" id="CHEBI:58937"/>
    </cofactor>
</comment>
<dbReference type="AlphaFoldDB" id="A0AAQ5X7G3"/>
<dbReference type="InterPro" id="IPR005475">
    <property type="entry name" value="Transketolase-like_Pyr-bd"/>
</dbReference>
<proteinExistence type="inferred from homology"/>
<evidence type="ECO:0000313" key="16">
    <source>
        <dbReference type="Proteomes" id="UP001501940"/>
    </source>
</evidence>
<dbReference type="GeneTree" id="ENSGT00950000183125"/>
<dbReference type="Gene3D" id="3.40.50.12470">
    <property type="match status" value="1"/>
</dbReference>
<keyword evidence="3" id="KW-0809">Transit peptide</keyword>
<dbReference type="InterPro" id="IPR031717">
    <property type="entry name" value="ODO-1/KGD_C"/>
</dbReference>
<dbReference type="InterPro" id="IPR001017">
    <property type="entry name" value="DH_E1"/>
</dbReference>
<name>A0AAQ5X7G3_AMPOC</name>
<dbReference type="Pfam" id="PF00676">
    <property type="entry name" value="E1_dh"/>
    <property type="match status" value="1"/>
</dbReference>
<dbReference type="GO" id="GO:0016624">
    <property type="term" value="F:oxidoreductase activity, acting on the aldehyde or oxo group of donors, disulfide as acceptor"/>
    <property type="evidence" value="ECO:0007669"/>
    <property type="project" value="InterPro"/>
</dbReference>
<dbReference type="Ensembl" id="ENSAOCT00000071523.1">
    <property type="protein sequence ID" value="ENSAOCP00000037238.1"/>
    <property type="gene ID" value="ENSAOCG00000022201.2"/>
</dbReference>
<keyword evidence="16" id="KW-1185">Reference proteome</keyword>
<dbReference type="PANTHER" id="PTHR23152">
    <property type="entry name" value="2-OXOGLUTARATE DEHYDROGENASE"/>
    <property type="match status" value="1"/>
</dbReference>
<protein>
    <recommendedName>
        <fullName evidence="6">2-oxoadipate dehydrogenase complex component E1</fullName>
    </recommendedName>
    <alternativeName>
        <fullName evidence="7">2-oxoadipate dehydrogenase, mitochondrial</fullName>
    </alternativeName>
    <alternativeName>
        <fullName evidence="10">Alpha-ketoadipate dehydrogenase</fullName>
    </alternativeName>
    <alternativeName>
        <fullName evidence="8">Dehydrogenase E1 and transketolase domain-containing protein 1</fullName>
    </alternativeName>
    <alternativeName>
        <fullName evidence="9">Probable 2-oxoglutarate dehydrogenase E1 component DHKTD1, mitochondrial</fullName>
    </alternativeName>
</protein>
<dbReference type="Gene3D" id="3.40.50.970">
    <property type="match status" value="1"/>
</dbReference>
<evidence type="ECO:0000256" key="4">
    <source>
        <dbReference type="ARBA" id="ARBA00023002"/>
    </source>
</evidence>
<evidence type="ECO:0000256" key="2">
    <source>
        <dbReference type="ARBA" id="ARBA00006936"/>
    </source>
</evidence>